<feature type="compositionally biased region" description="Polar residues" evidence="1">
    <location>
        <begin position="1"/>
        <end position="27"/>
    </location>
</feature>
<feature type="region of interest" description="Disordered" evidence="1">
    <location>
        <begin position="74"/>
        <end position="135"/>
    </location>
</feature>
<proteinExistence type="predicted"/>
<evidence type="ECO:0000256" key="1">
    <source>
        <dbReference type="SAM" id="MobiDB-lite"/>
    </source>
</evidence>
<protein>
    <submittedName>
        <fullName evidence="2">RebB family R body protein</fullName>
    </submittedName>
</protein>
<dbReference type="Proteomes" id="UP001215231">
    <property type="component" value="Chromosome"/>
</dbReference>
<dbReference type="EMBL" id="CP059693">
    <property type="protein sequence ID" value="WDE10822.1"/>
    <property type="molecule type" value="Genomic_DNA"/>
</dbReference>
<organism evidence="2 3">
    <name type="scientific">Thalassomonas haliotis</name>
    <dbReference type="NCBI Taxonomy" id="485448"/>
    <lineage>
        <taxon>Bacteria</taxon>
        <taxon>Pseudomonadati</taxon>
        <taxon>Pseudomonadota</taxon>
        <taxon>Gammaproteobacteria</taxon>
        <taxon>Alteromonadales</taxon>
        <taxon>Colwelliaceae</taxon>
        <taxon>Thalassomonas</taxon>
    </lineage>
</organism>
<evidence type="ECO:0000313" key="2">
    <source>
        <dbReference type="EMBL" id="WDE10822.1"/>
    </source>
</evidence>
<name>A0ABY7VBT0_9GAMM</name>
<evidence type="ECO:0000313" key="3">
    <source>
        <dbReference type="Proteomes" id="UP001215231"/>
    </source>
</evidence>
<dbReference type="InterPro" id="IPR021070">
    <property type="entry name" value="Killing_trait_RebB"/>
</dbReference>
<keyword evidence="3" id="KW-1185">Reference proteome</keyword>
<reference evidence="2 3" key="1">
    <citation type="journal article" date="2022" name="Mar. Drugs">
        <title>Bioassay-Guided Fractionation Leads to the Detection of Cholic Acid Generated by the Rare Thalassomonas sp.</title>
        <authorList>
            <person name="Pheiffer F."/>
            <person name="Schneider Y.K."/>
            <person name="Hansen E.H."/>
            <person name="Andersen J.H."/>
            <person name="Isaksson J."/>
            <person name="Busche T."/>
            <person name="R C."/>
            <person name="Kalinowski J."/>
            <person name="Zyl L.V."/>
            <person name="Trindade M."/>
        </authorList>
    </citation>
    <scope>NUCLEOTIDE SEQUENCE [LARGE SCALE GENOMIC DNA]</scope>
    <source>
        <strain evidence="2 3">A5K-61T</strain>
    </source>
</reference>
<accession>A0ABY7VBT0</accession>
<feature type="region of interest" description="Disordered" evidence="1">
    <location>
        <begin position="1"/>
        <end position="29"/>
    </location>
</feature>
<feature type="compositionally biased region" description="Polar residues" evidence="1">
    <location>
        <begin position="114"/>
        <end position="135"/>
    </location>
</feature>
<gene>
    <name evidence="2" type="ORF">H3N35_21635</name>
</gene>
<feature type="compositionally biased region" description="Acidic residues" evidence="1">
    <location>
        <begin position="84"/>
        <end position="93"/>
    </location>
</feature>
<sequence length="135" mass="14400">MSDTASNTAEPEAQKPQSSATSFSAQPTGLVETTFAETLGLSMHNAITNQQSSQMTTSASITNACARLLQVATPVAAKKQQPEADAETAESGDEQAAPEKKRRRLNVFNFLKGKNNQEQPAQETQSTDNGNGEQQ</sequence>
<dbReference type="RefSeq" id="WP_274050883.1">
    <property type="nucleotide sequence ID" value="NZ_CP059693.1"/>
</dbReference>
<dbReference type="Pfam" id="PF11747">
    <property type="entry name" value="RebB"/>
    <property type="match status" value="1"/>
</dbReference>